<evidence type="ECO:0008006" key="9">
    <source>
        <dbReference type="Google" id="ProtNLM"/>
    </source>
</evidence>
<feature type="domain" description="N-terminal Ras-GEF" evidence="6">
    <location>
        <begin position="675"/>
        <end position="806"/>
    </location>
</feature>
<evidence type="ECO:0000256" key="4">
    <source>
        <dbReference type="SAM" id="MobiDB-lite"/>
    </source>
</evidence>
<dbReference type="PROSITE" id="PS50009">
    <property type="entry name" value="RASGEF_CAT"/>
    <property type="match status" value="1"/>
</dbReference>
<dbReference type="GO" id="GO:0044354">
    <property type="term" value="C:macropinosome"/>
    <property type="evidence" value="ECO:0007669"/>
    <property type="project" value="EnsemblProtists"/>
</dbReference>
<dbReference type="Gene3D" id="2.120.10.80">
    <property type="entry name" value="Kelch-type beta propeller"/>
    <property type="match status" value="2"/>
</dbReference>
<dbReference type="GO" id="GO:0044351">
    <property type="term" value="P:macropinocytosis"/>
    <property type="evidence" value="ECO:0007669"/>
    <property type="project" value="EnsemblProtists"/>
</dbReference>
<evidence type="ECO:0000259" key="6">
    <source>
        <dbReference type="PROSITE" id="PS50212"/>
    </source>
</evidence>
<feature type="region of interest" description="Disordered" evidence="4">
    <location>
        <begin position="145"/>
        <end position="198"/>
    </location>
</feature>
<keyword evidence="8" id="KW-1185">Reference proteome</keyword>
<evidence type="ECO:0000256" key="1">
    <source>
        <dbReference type="ARBA" id="ARBA00022441"/>
    </source>
</evidence>
<reference evidence="8" key="1">
    <citation type="journal article" date="2011" name="Genome Biol.">
        <title>Comparative genomics of the social amoebae Dictyostelium discoideum and Dictyostelium purpureum.</title>
        <authorList>
            <consortium name="US DOE Joint Genome Institute (JGI-PGF)"/>
            <person name="Sucgang R."/>
            <person name="Kuo A."/>
            <person name="Tian X."/>
            <person name="Salerno W."/>
            <person name="Parikh A."/>
            <person name="Feasley C.L."/>
            <person name="Dalin E."/>
            <person name="Tu H."/>
            <person name="Huang E."/>
            <person name="Barry K."/>
            <person name="Lindquist E."/>
            <person name="Shapiro H."/>
            <person name="Bruce D."/>
            <person name="Schmutz J."/>
            <person name="Salamov A."/>
            <person name="Fey P."/>
            <person name="Gaudet P."/>
            <person name="Anjard C."/>
            <person name="Babu M.M."/>
            <person name="Basu S."/>
            <person name="Bushmanova Y."/>
            <person name="van der Wel H."/>
            <person name="Katoh-Kurasawa M."/>
            <person name="Dinh C."/>
            <person name="Coutinho P.M."/>
            <person name="Saito T."/>
            <person name="Elias M."/>
            <person name="Schaap P."/>
            <person name="Kay R.R."/>
            <person name="Henrissat B."/>
            <person name="Eichinger L."/>
            <person name="Rivero F."/>
            <person name="Putnam N.H."/>
            <person name="West C.M."/>
            <person name="Loomis W.F."/>
            <person name="Chisholm R.L."/>
            <person name="Shaulsky G."/>
            <person name="Strassmann J.E."/>
            <person name="Queller D.C."/>
            <person name="Kuspa A."/>
            <person name="Grigoriev I.V."/>
        </authorList>
    </citation>
    <scope>NUCLEOTIDE SEQUENCE [LARGE SCALE GENOMIC DNA]</scope>
    <source>
        <strain evidence="8">QSDP1</strain>
    </source>
</reference>
<keyword evidence="2" id="KW-0677">Repeat</keyword>
<dbReference type="Gene3D" id="1.10.840.10">
    <property type="entry name" value="Ras guanine-nucleotide exchange factors catalytic domain"/>
    <property type="match status" value="1"/>
</dbReference>
<evidence type="ECO:0000256" key="2">
    <source>
        <dbReference type="ARBA" id="ARBA00022737"/>
    </source>
</evidence>
<dbReference type="VEuPathDB" id="AmoebaDB:DICPUDRAFT_96796"/>
<dbReference type="PANTHER" id="PTHR46647">
    <property type="entry name" value="RAB9 EFFECTOR PROTEIN WITH KELCH MOTIFS"/>
    <property type="match status" value="1"/>
</dbReference>
<dbReference type="OrthoDB" id="546434at2759"/>
<dbReference type="Gene3D" id="1.20.870.10">
    <property type="entry name" value="Son of sevenless (SoS) protein Chain: S domain 1"/>
    <property type="match status" value="1"/>
</dbReference>
<dbReference type="SMART" id="SM00229">
    <property type="entry name" value="RasGEFN"/>
    <property type="match status" value="1"/>
</dbReference>
<feature type="compositionally biased region" description="Low complexity" evidence="4">
    <location>
        <begin position="40"/>
        <end position="64"/>
    </location>
</feature>
<dbReference type="AlphaFoldDB" id="F0ZB95"/>
<dbReference type="Pfam" id="PF00618">
    <property type="entry name" value="RasGEF_N"/>
    <property type="match status" value="1"/>
</dbReference>
<evidence type="ECO:0000313" key="7">
    <source>
        <dbReference type="EMBL" id="EGC38782.1"/>
    </source>
</evidence>
<sequence>MDKMADKLNKFKSSSLLNKVPPPPPKSTGTSTPSSPAPTSPVFSNSGNNSPSPSPASLSTSASPVPSPGMSPIISSQPIDSNNTTSSTNPIRTSVSFLNTSGGSGTTSNVSPTDKKSLTLSSSQIKTGGQYRTSTSLAIINNSLLPNTENSSPPSSSLISSSSSPTADSLLYSEDSGNTVDPNTKNGNLYNNGLRNNNSDIHSHQNHSSIVFEDSVYFFGGCSGQSLSEYSNDFYYYNFASKTWTIIPTMKGTPSMRTRHSCVFWNNSIYVFGGYSASGTGAKNDLHVFSFETQSWSEVQTEGTKPTPRSGHTAVIDGNHMVVFGGTSVVDNTKQVNNEVFSLNLETKVWSTVLTTCPPTPRTGHSATIHKGVMYVFGGQDQAGNLLEDTSYSYTFSTNSWKPSQFEGSSITPRMDHSAVLFQDSIFVSGGTKSQNLDIYEYDLYQKKCFKISSSNNVTNRIGHSSTVKGNSILFWGGVQDSSFDYFSFGKDEFEEDYQDDYELNRVQNIPKELWEASLMKKHPEILELREKTLAFTGTKSFAKTLATPSFTENKLALTHQFVLQLVMEYLERNTYHKVIAAIQKESGVLHQPTESGESRLVSLLRLVKPRLRNKNVFDTDLALFPKEEGNDPEVPVVDHLYHDYRRFDEEEDINVWEEPEDNPRNIRKTETENGQPQIKAATFNKLIHYLAPKEKIVDPNFLKTFLYTHSSFTTSEKLLKKLIQRYAVPNSNNNDPKYKPEVVDPVRQRVCDVLKYWVDKCAWDFRSGPGSGVLVATLNNFIDGSLTRDSNQNIKKLRDLKNKILQEDVIPYDNPPPEPKVPKNIFSPQLTLLHIDELEIARQMTLVESKLFGNIPPPEFMVRVVGYGEFQYNMATSPNLMTFLNRATDVSRWVVHTVLQESRDKKNKMKMLDKFIKTTECLRQLCNFQTLHSMLQGFQHPLLQARPELFTPRHREIIAEHEYLFSKNDNYKTYREALAKSQVCVPWVEVIREDIANIERDYPSNMNNLINFTKRVHLYNILSKIRHHQFPFNLQIVHQVSTFINKIPKYTEQDLSALADTLVNSPIVGYQPSAIGTSGSASSINLGSARELNNNNRDLASSTSSMTSSSSLSQSINNGSTGNLPNVIVKL</sequence>
<dbReference type="Pfam" id="PF24681">
    <property type="entry name" value="Kelch_KLHDC2_KLHL20_DRC7"/>
    <property type="match status" value="1"/>
</dbReference>
<dbReference type="InterPro" id="IPR006594">
    <property type="entry name" value="LisH"/>
</dbReference>
<feature type="compositionally biased region" description="Low complexity" evidence="4">
    <location>
        <begin position="186"/>
        <end position="198"/>
    </location>
</feature>
<feature type="compositionally biased region" description="Low complexity" evidence="4">
    <location>
        <begin position="145"/>
        <end position="173"/>
    </location>
</feature>
<proteinExistence type="predicted"/>
<feature type="compositionally biased region" description="Polar residues" evidence="4">
    <location>
        <begin position="118"/>
        <end position="128"/>
    </location>
</feature>
<dbReference type="Pfam" id="PF00617">
    <property type="entry name" value="RasGEF"/>
    <property type="match status" value="1"/>
</dbReference>
<evidence type="ECO:0000259" key="5">
    <source>
        <dbReference type="PROSITE" id="PS50009"/>
    </source>
</evidence>
<dbReference type="SMART" id="SM00147">
    <property type="entry name" value="RasGEF"/>
    <property type="match status" value="1"/>
</dbReference>
<dbReference type="FunCoup" id="F0ZB95">
    <property type="interactions" value="74"/>
</dbReference>
<dbReference type="GeneID" id="10506554"/>
<dbReference type="PANTHER" id="PTHR46647:SF1">
    <property type="entry name" value="RAB9 EFFECTOR PROTEIN WITH KELCH MOTIFS"/>
    <property type="match status" value="1"/>
</dbReference>
<dbReference type="InterPro" id="IPR000651">
    <property type="entry name" value="Ras-like_Gua-exchang_fac_N"/>
</dbReference>
<feature type="compositionally biased region" description="Low complexity" evidence="4">
    <location>
        <begin position="1102"/>
        <end position="1116"/>
    </location>
</feature>
<dbReference type="EMBL" id="GL870969">
    <property type="protein sequence ID" value="EGC38782.1"/>
    <property type="molecule type" value="Genomic_DNA"/>
</dbReference>
<dbReference type="STRING" id="5786.F0ZB95"/>
<dbReference type="Pfam" id="PF01344">
    <property type="entry name" value="Kelch_1"/>
    <property type="match status" value="1"/>
</dbReference>
<feature type="domain" description="Ras-GEF" evidence="5">
    <location>
        <begin position="837"/>
        <end position="1063"/>
    </location>
</feature>
<evidence type="ECO:0000313" key="8">
    <source>
        <dbReference type="Proteomes" id="UP000001064"/>
    </source>
</evidence>
<dbReference type="GO" id="GO:0005085">
    <property type="term" value="F:guanyl-nucleotide exchange factor activity"/>
    <property type="evidence" value="ECO:0000318"/>
    <property type="project" value="GO_Central"/>
</dbReference>
<feature type="compositionally biased region" description="Polar residues" evidence="4">
    <location>
        <begin position="175"/>
        <end position="185"/>
    </location>
</feature>
<dbReference type="InParanoid" id="F0ZB95"/>
<keyword evidence="1" id="KW-0880">Kelch repeat</keyword>
<dbReference type="SMART" id="SM00612">
    <property type="entry name" value="Kelch"/>
    <property type="match status" value="4"/>
</dbReference>
<feature type="region of interest" description="Disordered" evidence="4">
    <location>
        <begin position="1"/>
        <end position="128"/>
    </location>
</feature>
<dbReference type="CDD" id="cd06224">
    <property type="entry name" value="REM"/>
    <property type="match status" value="1"/>
</dbReference>
<feature type="compositionally biased region" description="Polar residues" evidence="4">
    <location>
        <begin position="73"/>
        <end position="99"/>
    </location>
</feature>
<dbReference type="InterPro" id="IPR001895">
    <property type="entry name" value="RASGEF_cat_dom"/>
</dbReference>
<gene>
    <name evidence="7" type="ORF">DICPUDRAFT_96796</name>
</gene>
<protein>
    <recommendedName>
        <fullName evidence="9">Ras guanine nucleotide exchange factor</fullName>
    </recommendedName>
</protein>
<dbReference type="InterPro" id="IPR036964">
    <property type="entry name" value="RASGEF_cat_dom_sf"/>
</dbReference>
<dbReference type="InterPro" id="IPR052124">
    <property type="entry name" value="Rab9_kelch_effector"/>
</dbReference>
<dbReference type="eggNOG" id="KOG3417">
    <property type="taxonomic scope" value="Eukaryota"/>
</dbReference>
<dbReference type="PROSITE" id="PS50212">
    <property type="entry name" value="RASGEF_NTER"/>
    <property type="match status" value="1"/>
</dbReference>
<organism evidence="7 8">
    <name type="scientific">Dictyostelium purpureum</name>
    <name type="common">Slime mold</name>
    <dbReference type="NCBI Taxonomy" id="5786"/>
    <lineage>
        <taxon>Eukaryota</taxon>
        <taxon>Amoebozoa</taxon>
        <taxon>Evosea</taxon>
        <taxon>Eumycetozoa</taxon>
        <taxon>Dictyostelia</taxon>
        <taxon>Dictyosteliales</taxon>
        <taxon>Dictyosteliaceae</taxon>
        <taxon>Dictyostelium</taxon>
    </lineage>
</organism>
<dbReference type="KEGG" id="dpp:DICPUDRAFT_96796"/>
<dbReference type="InterPro" id="IPR015915">
    <property type="entry name" value="Kelch-typ_b-propeller"/>
</dbReference>
<feature type="region of interest" description="Disordered" evidence="4">
    <location>
        <begin position="1096"/>
        <end position="1119"/>
    </location>
</feature>
<dbReference type="InterPro" id="IPR023578">
    <property type="entry name" value="Ras_GEF_dom_sf"/>
</dbReference>
<dbReference type="SUPFAM" id="SSF48366">
    <property type="entry name" value="Ras GEF"/>
    <property type="match status" value="1"/>
</dbReference>
<accession>F0ZB95</accession>
<dbReference type="InterPro" id="IPR006652">
    <property type="entry name" value="Kelch_1"/>
</dbReference>
<dbReference type="Proteomes" id="UP000001064">
    <property type="component" value="Unassembled WGS sequence"/>
</dbReference>
<evidence type="ECO:0000256" key="3">
    <source>
        <dbReference type="PROSITE-ProRule" id="PRU00168"/>
    </source>
</evidence>
<dbReference type="OMA" id="DKCPWDF"/>
<name>F0ZB95_DICPU</name>
<dbReference type="GO" id="GO:0005886">
    <property type="term" value="C:plasma membrane"/>
    <property type="evidence" value="ECO:0000318"/>
    <property type="project" value="GO_Central"/>
</dbReference>
<dbReference type="SUPFAM" id="SSF117281">
    <property type="entry name" value="Kelch motif"/>
    <property type="match status" value="1"/>
</dbReference>
<dbReference type="GO" id="GO:0007265">
    <property type="term" value="P:Ras protein signal transduction"/>
    <property type="evidence" value="ECO:0000318"/>
    <property type="project" value="GO_Central"/>
</dbReference>
<keyword evidence="3" id="KW-0344">Guanine-nucleotide releasing factor</keyword>
<dbReference type="PROSITE" id="PS50896">
    <property type="entry name" value="LISH"/>
    <property type="match status" value="1"/>
</dbReference>
<dbReference type="RefSeq" id="XP_003284676.1">
    <property type="nucleotide sequence ID" value="XM_003284628.1"/>
</dbReference>